<dbReference type="EMBL" id="JBEZVE010000019">
    <property type="protein sequence ID" value="MEU3785226.1"/>
    <property type="molecule type" value="Genomic_DNA"/>
</dbReference>
<dbReference type="Proteomes" id="UP001550739">
    <property type="component" value="Unassembled WGS sequence"/>
</dbReference>
<proteinExistence type="predicted"/>
<dbReference type="RefSeq" id="WP_361706787.1">
    <property type="nucleotide sequence ID" value="NZ_JBEZVE010000019.1"/>
</dbReference>
<evidence type="ECO:0000313" key="1">
    <source>
        <dbReference type="EMBL" id="MEU3785226.1"/>
    </source>
</evidence>
<reference evidence="1 2" key="1">
    <citation type="submission" date="2024-06" db="EMBL/GenBank/DDBJ databases">
        <title>The Natural Products Discovery Center: Release of the First 8490 Sequenced Strains for Exploring Actinobacteria Biosynthetic Diversity.</title>
        <authorList>
            <person name="Kalkreuter E."/>
            <person name="Kautsar S.A."/>
            <person name="Yang D."/>
            <person name="Bader C.D."/>
            <person name="Teijaro C.N."/>
            <person name="Fluegel L."/>
            <person name="Davis C.M."/>
            <person name="Simpson J.R."/>
            <person name="Lauterbach L."/>
            <person name="Steele A.D."/>
            <person name="Gui C."/>
            <person name="Meng S."/>
            <person name="Li G."/>
            <person name="Viehrig K."/>
            <person name="Ye F."/>
            <person name="Su P."/>
            <person name="Kiefer A.F."/>
            <person name="Nichols A."/>
            <person name="Cepeda A.J."/>
            <person name="Yan W."/>
            <person name="Fan B."/>
            <person name="Jiang Y."/>
            <person name="Adhikari A."/>
            <person name="Zheng C.-J."/>
            <person name="Schuster L."/>
            <person name="Cowan T.M."/>
            <person name="Smanski M.J."/>
            <person name="Chevrette M.G."/>
            <person name="De Carvalho L.P.S."/>
            <person name="Shen B."/>
        </authorList>
    </citation>
    <scope>NUCLEOTIDE SEQUENCE [LARGE SCALE GENOMIC DNA]</scope>
    <source>
        <strain evidence="1 2">NPDC033843</strain>
    </source>
</reference>
<evidence type="ECO:0000313" key="2">
    <source>
        <dbReference type="Proteomes" id="UP001550739"/>
    </source>
</evidence>
<accession>A0ABV2ZRN7</accession>
<gene>
    <name evidence="1" type="ORF">AB0E89_32615</name>
</gene>
<organism evidence="1 2">
    <name type="scientific">Streptomyces sp. 900129855</name>
    <dbReference type="NCBI Taxonomy" id="3155129"/>
    <lineage>
        <taxon>Bacteria</taxon>
        <taxon>Bacillati</taxon>
        <taxon>Actinomycetota</taxon>
        <taxon>Actinomycetes</taxon>
        <taxon>Kitasatosporales</taxon>
        <taxon>Streptomycetaceae</taxon>
        <taxon>Streptomyces</taxon>
    </lineage>
</organism>
<comment type="caution">
    <text evidence="1">The sequence shown here is derived from an EMBL/GenBank/DDBJ whole genome shotgun (WGS) entry which is preliminary data.</text>
</comment>
<keyword evidence="2" id="KW-1185">Reference proteome</keyword>
<name>A0ABV2ZRN7_9ACTN</name>
<protein>
    <submittedName>
        <fullName evidence="1">Uncharacterized protein</fullName>
    </submittedName>
</protein>
<sequence>MRLIPLRVRRHFKRRQHARTWRRIEYFAFECAHPITWCRIRTWNNAARIWDRHPERPRKDTR</sequence>